<protein>
    <recommendedName>
        <fullName evidence="11">Histidine--tRNA ligase</fullName>
        <ecNumber evidence="11">6.1.1.21</ecNumber>
    </recommendedName>
    <alternativeName>
        <fullName evidence="11">Histidyl-tRNA synthetase</fullName>
        <shortName evidence="11">HisRS</shortName>
    </alternativeName>
</protein>
<dbReference type="FunFam" id="3.30.930.10:FF:000005">
    <property type="entry name" value="Histidine--tRNA ligase"/>
    <property type="match status" value="1"/>
</dbReference>
<dbReference type="NCBIfam" id="TIGR00442">
    <property type="entry name" value="hisS"/>
    <property type="match status" value="1"/>
</dbReference>
<feature type="binding site" evidence="12">
    <location>
        <position position="126"/>
    </location>
    <ligand>
        <name>L-histidine</name>
        <dbReference type="ChEBI" id="CHEBI:57595"/>
    </ligand>
</feature>
<dbReference type="Gene3D" id="3.40.50.800">
    <property type="entry name" value="Anticodon-binding domain"/>
    <property type="match status" value="1"/>
</dbReference>
<comment type="subcellular location">
    <subcellularLocation>
        <location evidence="1 11">Cytoplasm</location>
    </subcellularLocation>
</comment>
<dbReference type="EMBL" id="DTHO01000065">
    <property type="protein sequence ID" value="HGG99979.1"/>
    <property type="molecule type" value="Genomic_DNA"/>
</dbReference>
<evidence type="ECO:0000256" key="1">
    <source>
        <dbReference type="ARBA" id="ARBA00004496"/>
    </source>
</evidence>
<evidence type="ECO:0000256" key="11">
    <source>
        <dbReference type="HAMAP-Rule" id="MF_00127"/>
    </source>
</evidence>
<dbReference type="SUPFAM" id="SSF55681">
    <property type="entry name" value="Class II aaRS and biotin synthetases"/>
    <property type="match status" value="1"/>
</dbReference>
<dbReference type="GO" id="GO:0004821">
    <property type="term" value="F:histidine-tRNA ligase activity"/>
    <property type="evidence" value="ECO:0007669"/>
    <property type="project" value="UniProtKB-UniRule"/>
</dbReference>
<dbReference type="GO" id="GO:0005524">
    <property type="term" value="F:ATP binding"/>
    <property type="evidence" value="ECO:0007669"/>
    <property type="project" value="UniProtKB-UniRule"/>
</dbReference>
<evidence type="ECO:0000313" key="14">
    <source>
        <dbReference type="EMBL" id="HGG99979.1"/>
    </source>
</evidence>
<evidence type="ECO:0000256" key="5">
    <source>
        <dbReference type="ARBA" id="ARBA00022598"/>
    </source>
</evidence>
<feature type="binding site" evidence="12">
    <location>
        <begin position="81"/>
        <end position="83"/>
    </location>
    <ligand>
        <name>L-histidine</name>
        <dbReference type="ChEBI" id="CHEBI:57595"/>
    </ligand>
</feature>
<dbReference type="InterPro" id="IPR041715">
    <property type="entry name" value="HisRS-like_core"/>
</dbReference>
<sequence length="416" mass="48108">MRFSSLRGMQDILPSEVHLWQHIEEQARKIFEIFNFQEIRTPVVENAELFLKSIGEDTDIVEKEMYVFQDKKGRKVALRPEGTASVVRAYIQNSLFLNPAPQRFYYIGPMFRYERPQKGRFRQFHQIGVEVFGINSPAVDGELIYMVKKFFEKLNIKNLTYEINSLGCKKCRTLYKENLFKFLSDRITILCSDCKRRLEINPLRILDCKVSSCREALNDIPLIVDFLCKDCRKHFLSFQDELNSMDIPYNVNPKIVRGLDYYTRTVFEVTTTALGAQNAVAAGGRYDYLVELFGGPPTPAAGFAVGMERLIDLCTETVRIESKKPYVYVAYAGNLLNEAKNLARFLRNNNIPVETSYEEASLKSQLRKADRFGVRIVVIVGEEELKRSVYRWKNMKTGLQGEATLKELIEMLREGR</sequence>
<dbReference type="HAMAP" id="MF_00127">
    <property type="entry name" value="His_tRNA_synth"/>
    <property type="match status" value="1"/>
</dbReference>
<feature type="binding site" evidence="12">
    <location>
        <position position="257"/>
    </location>
    <ligand>
        <name>L-histidine</name>
        <dbReference type="ChEBI" id="CHEBI:57595"/>
    </ligand>
</feature>
<dbReference type="InterPro" id="IPR033656">
    <property type="entry name" value="HisRS_anticodon"/>
</dbReference>
<dbReference type="EC" id="6.1.1.21" evidence="11"/>
<keyword evidence="5 11" id="KW-0436">Ligase</keyword>
<dbReference type="Pfam" id="PF13393">
    <property type="entry name" value="tRNA-synt_His"/>
    <property type="match status" value="2"/>
</dbReference>
<dbReference type="PROSITE" id="PS50862">
    <property type="entry name" value="AA_TRNA_LIGASE_II"/>
    <property type="match status" value="1"/>
</dbReference>
<dbReference type="PANTHER" id="PTHR43707:SF1">
    <property type="entry name" value="HISTIDINE--TRNA LIGASE, MITOCHONDRIAL-RELATED"/>
    <property type="match status" value="1"/>
</dbReference>
<keyword evidence="9 11" id="KW-0030">Aminoacyl-tRNA synthetase</keyword>
<dbReference type="CDD" id="cd00773">
    <property type="entry name" value="HisRS-like_core"/>
    <property type="match status" value="1"/>
</dbReference>
<comment type="caution">
    <text evidence="14">The sequence shown here is derived from an EMBL/GenBank/DDBJ whole genome shotgun (WGS) entry which is preliminary data.</text>
</comment>
<dbReference type="AlphaFoldDB" id="A0A7C4EL20"/>
<dbReference type="InterPro" id="IPR006195">
    <property type="entry name" value="aa-tRNA-synth_II"/>
</dbReference>
<dbReference type="Pfam" id="PF03129">
    <property type="entry name" value="HGTP_anticodon"/>
    <property type="match status" value="1"/>
</dbReference>
<evidence type="ECO:0000256" key="6">
    <source>
        <dbReference type="ARBA" id="ARBA00022741"/>
    </source>
</evidence>
<dbReference type="GO" id="GO:0006427">
    <property type="term" value="P:histidyl-tRNA aminoacylation"/>
    <property type="evidence" value="ECO:0007669"/>
    <property type="project" value="UniProtKB-UniRule"/>
</dbReference>
<dbReference type="CDD" id="cd00859">
    <property type="entry name" value="HisRS_anticodon"/>
    <property type="match status" value="1"/>
</dbReference>
<comment type="similarity">
    <text evidence="2 11">Belongs to the class-II aminoacyl-tRNA synthetase family.</text>
</comment>
<dbReference type="InterPro" id="IPR036621">
    <property type="entry name" value="Anticodon-bd_dom_sf"/>
</dbReference>
<keyword evidence="4 11" id="KW-0963">Cytoplasm</keyword>
<dbReference type="Gene3D" id="3.30.930.10">
    <property type="entry name" value="Bira Bifunctional Protein, Domain 2"/>
    <property type="match status" value="1"/>
</dbReference>
<comment type="subunit">
    <text evidence="3 11">Homodimer.</text>
</comment>
<gene>
    <name evidence="11" type="primary">hisS</name>
    <name evidence="14" type="ORF">ENV75_06010</name>
</gene>
<dbReference type="SUPFAM" id="SSF52954">
    <property type="entry name" value="Class II aaRS ABD-related"/>
    <property type="match status" value="1"/>
</dbReference>
<keyword evidence="7 11" id="KW-0067">ATP-binding</keyword>
<evidence type="ECO:0000256" key="10">
    <source>
        <dbReference type="ARBA" id="ARBA00047639"/>
    </source>
</evidence>
<evidence type="ECO:0000256" key="7">
    <source>
        <dbReference type="ARBA" id="ARBA00022840"/>
    </source>
</evidence>
<dbReference type="InterPro" id="IPR045864">
    <property type="entry name" value="aa-tRNA-synth_II/BPL/LPL"/>
</dbReference>
<dbReference type="PIRSF" id="PIRSF001549">
    <property type="entry name" value="His-tRNA_synth"/>
    <property type="match status" value="1"/>
</dbReference>
<dbReference type="GO" id="GO:0005737">
    <property type="term" value="C:cytoplasm"/>
    <property type="evidence" value="ECO:0007669"/>
    <property type="project" value="UniProtKB-SubCell"/>
</dbReference>
<reference evidence="14" key="1">
    <citation type="journal article" date="2020" name="mSystems">
        <title>Genome- and Community-Level Interaction Insights into Carbon Utilization and Element Cycling Functions of Hydrothermarchaeota in Hydrothermal Sediment.</title>
        <authorList>
            <person name="Zhou Z."/>
            <person name="Liu Y."/>
            <person name="Xu W."/>
            <person name="Pan J."/>
            <person name="Luo Z.H."/>
            <person name="Li M."/>
        </authorList>
    </citation>
    <scope>NUCLEOTIDE SEQUENCE [LARGE SCALE GENOMIC DNA]</scope>
    <source>
        <strain evidence="14">SpSt-788</strain>
    </source>
</reference>
<dbReference type="InterPro" id="IPR004154">
    <property type="entry name" value="Anticodon-bd"/>
</dbReference>
<evidence type="ECO:0000259" key="13">
    <source>
        <dbReference type="PROSITE" id="PS50862"/>
    </source>
</evidence>
<feature type="binding site" evidence="12">
    <location>
        <position position="130"/>
    </location>
    <ligand>
        <name>L-histidine</name>
        <dbReference type="ChEBI" id="CHEBI:57595"/>
    </ligand>
</feature>
<organism evidence="14">
    <name type="scientific">Thermodesulfovibrio aggregans</name>
    <dbReference type="NCBI Taxonomy" id="86166"/>
    <lineage>
        <taxon>Bacteria</taxon>
        <taxon>Pseudomonadati</taxon>
        <taxon>Nitrospirota</taxon>
        <taxon>Thermodesulfovibrionia</taxon>
        <taxon>Thermodesulfovibrionales</taxon>
        <taxon>Thermodesulfovibrionaceae</taxon>
        <taxon>Thermodesulfovibrio</taxon>
    </lineage>
</organism>
<keyword evidence="8 11" id="KW-0648">Protein biosynthesis</keyword>
<evidence type="ECO:0000256" key="12">
    <source>
        <dbReference type="PIRSR" id="PIRSR001549-1"/>
    </source>
</evidence>
<feature type="binding site" evidence="12">
    <location>
        <begin position="261"/>
        <end position="262"/>
    </location>
    <ligand>
        <name>L-histidine</name>
        <dbReference type="ChEBI" id="CHEBI:57595"/>
    </ligand>
</feature>
<evidence type="ECO:0000256" key="8">
    <source>
        <dbReference type="ARBA" id="ARBA00022917"/>
    </source>
</evidence>
<evidence type="ECO:0000256" key="4">
    <source>
        <dbReference type="ARBA" id="ARBA00022490"/>
    </source>
</evidence>
<dbReference type="PANTHER" id="PTHR43707">
    <property type="entry name" value="HISTIDYL-TRNA SYNTHETASE"/>
    <property type="match status" value="1"/>
</dbReference>
<name>A0A7C4EL20_9BACT</name>
<feature type="domain" description="Aminoacyl-transfer RNA synthetases class-II family profile" evidence="13">
    <location>
        <begin position="1"/>
        <end position="325"/>
    </location>
</feature>
<feature type="binding site" evidence="12">
    <location>
        <position position="112"/>
    </location>
    <ligand>
        <name>L-histidine</name>
        <dbReference type="ChEBI" id="CHEBI:57595"/>
    </ligand>
</feature>
<keyword evidence="6 11" id="KW-0547">Nucleotide-binding</keyword>
<dbReference type="InterPro" id="IPR004516">
    <property type="entry name" value="HisRS/HisZ"/>
</dbReference>
<proteinExistence type="inferred from homology"/>
<accession>A0A7C4EL20</accession>
<dbReference type="InterPro" id="IPR015807">
    <property type="entry name" value="His-tRNA-ligase"/>
</dbReference>
<evidence type="ECO:0000256" key="2">
    <source>
        <dbReference type="ARBA" id="ARBA00008226"/>
    </source>
</evidence>
<evidence type="ECO:0000256" key="9">
    <source>
        <dbReference type="ARBA" id="ARBA00023146"/>
    </source>
</evidence>
<evidence type="ECO:0000256" key="3">
    <source>
        <dbReference type="ARBA" id="ARBA00011738"/>
    </source>
</evidence>
<comment type="catalytic activity">
    <reaction evidence="10 11">
        <text>tRNA(His) + L-histidine + ATP = L-histidyl-tRNA(His) + AMP + diphosphate + H(+)</text>
        <dbReference type="Rhea" id="RHEA:17313"/>
        <dbReference type="Rhea" id="RHEA-COMP:9665"/>
        <dbReference type="Rhea" id="RHEA-COMP:9689"/>
        <dbReference type="ChEBI" id="CHEBI:15378"/>
        <dbReference type="ChEBI" id="CHEBI:30616"/>
        <dbReference type="ChEBI" id="CHEBI:33019"/>
        <dbReference type="ChEBI" id="CHEBI:57595"/>
        <dbReference type="ChEBI" id="CHEBI:78442"/>
        <dbReference type="ChEBI" id="CHEBI:78527"/>
        <dbReference type="ChEBI" id="CHEBI:456215"/>
        <dbReference type="EC" id="6.1.1.21"/>
    </reaction>
</comment>